<gene>
    <name evidence="1" type="ORF">PI172_2459</name>
</gene>
<protein>
    <submittedName>
        <fullName evidence="1">Uncharacterized protein</fullName>
    </submittedName>
</protein>
<dbReference type="Proteomes" id="UP000067008">
    <property type="component" value="Chromosome 1"/>
</dbReference>
<name>A0AAD1BMY0_PREIN</name>
<dbReference type="EMBL" id="AP014926">
    <property type="protein sequence ID" value="BAR97187.1"/>
    <property type="molecule type" value="Genomic_DNA"/>
</dbReference>
<sequence>MKNRNKTLSRHTKHNTLITSNYALTLQNLLFCIPKILL</sequence>
<evidence type="ECO:0000313" key="2">
    <source>
        <dbReference type="Proteomes" id="UP000067008"/>
    </source>
</evidence>
<organism evidence="1 2">
    <name type="scientific">Prevotella intermedia</name>
    <dbReference type="NCBI Taxonomy" id="28131"/>
    <lineage>
        <taxon>Bacteria</taxon>
        <taxon>Pseudomonadati</taxon>
        <taxon>Bacteroidota</taxon>
        <taxon>Bacteroidia</taxon>
        <taxon>Bacteroidales</taxon>
        <taxon>Prevotellaceae</taxon>
        <taxon>Prevotella</taxon>
    </lineage>
</organism>
<dbReference type="AlphaFoldDB" id="A0AAD1BMY0"/>
<proteinExistence type="predicted"/>
<accession>A0AAD1BMY0</accession>
<evidence type="ECO:0000313" key="1">
    <source>
        <dbReference type="EMBL" id="BAR97187.1"/>
    </source>
</evidence>
<reference evidence="1 2" key="1">
    <citation type="submission" date="2015-07" db="EMBL/GenBank/DDBJ databases">
        <title>Complete genome sequence of Prevotella intermedia strain 17-2.</title>
        <authorList>
            <person name="Nambu T."/>
        </authorList>
    </citation>
    <scope>NUCLEOTIDE SEQUENCE [LARGE SCALE GENOMIC DNA]</scope>
    <source>
        <strain evidence="1 2">17-2</strain>
    </source>
</reference>